<accession>A0AAD7GG98</accession>
<proteinExistence type="predicted"/>
<dbReference type="Pfam" id="PF20231">
    <property type="entry name" value="DUF6589"/>
    <property type="match status" value="1"/>
</dbReference>
<comment type="caution">
    <text evidence="3">The sequence shown here is derived from an EMBL/GenBank/DDBJ whole genome shotgun (WGS) entry which is preliminary data.</text>
</comment>
<evidence type="ECO:0000313" key="3">
    <source>
        <dbReference type="EMBL" id="KAJ7687510.1"/>
    </source>
</evidence>
<feature type="region of interest" description="Disordered" evidence="1">
    <location>
        <begin position="638"/>
        <end position="668"/>
    </location>
</feature>
<dbReference type="AlphaFoldDB" id="A0AAD7GG98"/>
<feature type="region of interest" description="Disordered" evidence="1">
    <location>
        <begin position="142"/>
        <end position="164"/>
    </location>
</feature>
<dbReference type="InterPro" id="IPR046496">
    <property type="entry name" value="DUF6589"/>
</dbReference>
<organism evidence="3 4">
    <name type="scientific">Mycena rosella</name>
    <name type="common">Pink bonnet</name>
    <name type="synonym">Agaricus rosellus</name>
    <dbReference type="NCBI Taxonomy" id="1033263"/>
    <lineage>
        <taxon>Eukaryota</taxon>
        <taxon>Fungi</taxon>
        <taxon>Dikarya</taxon>
        <taxon>Basidiomycota</taxon>
        <taxon>Agaricomycotina</taxon>
        <taxon>Agaricomycetes</taxon>
        <taxon>Agaricomycetidae</taxon>
        <taxon>Agaricales</taxon>
        <taxon>Marasmiineae</taxon>
        <taxon>Mycenaceae</taxon>
        <taxon>Mycena</taxon>
    </lineage>
</organism>
<sequence>MSTEENESKQPRLRKAKLTAEQKLHKKFRAMEKLLKEYPFRNLGEFLAILFHNPIRGEPDPRGTKHSRVVARFLRGRTNIKMTEILPLIYSHKASYPASRSADVHEQKEMFATTRPADQIHHARPFISTWATRLVAFEGRKQVGHSARNDPDDPERRDNLRAQTNGRKEGVEVVSWPAVLSHFNLRHIGTQYCIRLPLVWFCTEVWSAPMAKGVFFVRKRRPHPIIQVGAIASFILSRNRYANGDLTMVFGLWHFACKSHVNVKRVFRRFGYGVSDSTARNALNTMTDASLHELREKIKDATSRGQTENALLFDNVQEYCDVYEQGIGRLSELKVGTAGTNLDLDDCAPGAFDAEPYYNKVAQQERKTLTTDSLFDDINWPHLRIAIPLHWTQTLVEFTIDFHPHMLKDVIAMFREEPLALHRMRKGRKTGCQPLKTNGERSTSLQGFERAVDDFDTQRGIDSRDPGNLLSWIRGDGAPYANALRLTTLCTPQGTFKNKIATPEIWHTGATDLNSTAANHYGPATSLDPSSLSKASNIAGLKRPSNTKSCDYYPTVRNLTLIWKAHVLDCWWYALYSRRVVFFETDDLHAYFRNLASTNQLPPLEELLGYAMVLVDRYATQSAIQASLLASESLDPARRNKVPAGSDWEAPTHTNLADSSNDDEDLPDLVDIAEPEPRANPVPPKSDDAPKFHEEKEGFTGDRVLRNSQIFLQDFGWWIEFSKAVPEGDIGRVWEIMKLWIFKFAGSSHQNYVNYLLEVYCMLRYEASKDLKNAILNNWLLNIKGELGKWLPADLHQEHYNKWLEDMIQKHGGEFDSKFYRQTISPNVHHFLQIKEEVETAFELEPRGKTHTSPGVQSELHLLLTVFKEEEVHVFRSRRSMGHAAVNQFARGWRRLEEGKMEDFLTKSTVLGDSLAQIRSRDTATTKIIMKHVTIPQHRVPSSDCSRGSAESAGSYRSLISESIDPNEPEDDGEDLSNSKLRNLCEIGILSGSDESDSIEMSSAALFSSERSETSSIFRFRALF</sequence>
<evidence type="ECO:0000256" key="1">
    <source>
        <dbReference type="SAM" id="MobiDB-lite"/>
    </source>
</evidence>
<reference evidence="3" key="1">
    <citation type="submission" date="2023-03" db="EMBL/GenBank/DDBJ databases">
        <title>Massive genome expansion in bonnet fungi (Mycena s.s.) driven by repeated elements and novel gene families across ecological guilds.</title>
        <authorList>
            <consortium name="Lawrence Berkeley National Laboratory"/>
            <person name="Harder C.B."/>
            <person name="Miyauchi S."/>
            <person name="Viragh M."/>
            <person name="Kuo A."/>
            <person name="Thoen E."/>
            <person name="Andreopoulos B."/>
            <person name="Lu D."/>
            <person name="Skrede I."/>
            <person name="Drula E."/>
            <person name="Henrissat B."/>
            <person name="Morin E."/>
            <person name="Kohler A."/>
            <person name="Barry K."/>
            <person name="LaButti K."/>
            <person name="Morin E."/>
            <person name="Salamov A."/>
            <person name="Lipzen A."/>
            <person name="Mereny Z."/>
            <person name="Hegedus B."/>
            <person name="Baldrian P."/>
            <person name="Stursova M."/>
            <person name="Weitz H."/>
            <person name="Taylor A."/>
            <person name="Grigoriev I.V."/>
            <person name="Nagy L.G."/>
            <person name="Martin F."/>
            <person name="Kauserud H."/>
        </authorList>
    </citation>
    <scope>NUCLEOTIDE SEQUENCE</scope>
    <source>
        <strain evidence="3">CBHHK067</strain>
    </source>
</reference>
<dbReference type="EMBL" id="JARKIE010000087">
    <property type="protein sequence ID" value="KAJ7687510.1"/>
    <property type="molecule type" value="Genomic_DNA"/>
</dbReference>
<evidence type="ECO:0000259" key="2">
    <source>
        <dbReference type="Pfam" id="PF20231"/>
    </source>
</evidence>
<dbReference type="Proteomes" id="UP001221757">
    <property type="component" value="Unassembled WGS sequence"/>
</dbReference>
<feature type="domain" description="DUF6589" evidence="2">
    <location>
        <begin position="365"/>
        <end position="851"/>
    </location>
</feature>
<name>A0AAD7GG98_MYCRO</name>
<evidence type="ECO:0000313" key="4">
    <source>
        <dbReference type="Proteomes" id="UP001221757"/>
    </source>
</evidence>
<feature type="compositionally biased region" description="Basic and acidic residues" evidence="1">
    <location>
        <begin position="147"/>
        <end position="164"/>
    </location>
</feature>
<protein>
    <recommendedName>
        <fullName evidence="2">DUF6589 domain-containing protein</fullName>
    </recommendedName>
</protein>
<keyword evidence="4" id="KW-1185">Reference proteome</keyword>
<gene>
    <name evidence="3" type="ORF">B0H17DRAFT_1300716</name>
</gene>